<dbReference type="KEGG" id="ssua:FPZ54_13400"/>
<keyword evidence="4 7" id="KW-0326">Glycosidase</keyword>
<evidence type="ECO:0000313" key="9">
    <source>
        <dbReference type="EMBL" id="QDX26905.1"/>
    </source>
</evidence>
<dbReference type="PANTHER" id="PTHR43301:SF3">
    <property type="entry name" value="ARABINAN ENDO-1,5-ALPHA-L-ARABINOSIDASE A-RELATED"/>
    <property type="match status" value="1"/>
</dbReference>
<feature type="active site" description="Proton donor" evidence="5">
    <location>
        <position position="225"/>
    </location>
</feature>
<feature type="site" description="Important for catalytic activity, responsible for pKa modulation of the active site Glu and correct orientation of both the proton donor and substrate" evidence="6">
    <location>
        <position position="166"/>
    </location>
</feature>
<keyword evidence="10" id="KW-1185">Reference proteome</keyword>
<dbReference type="RefSeq" id="WP_145847975.1">
    <property type="nucleotide sequence ID" value="NZ_CP042239.1"/>
</dbReference>
<protein>
    <submittedName>
        <fullName evidence="9">Family 43 glycosylhydrolase</fullName>
    </submittedName>
</protein>
<dbReference type="SUPFAM" id="SSF75005">
    <property type="entry name" value="Arabinanase/levansucrase/invertase"/>
    <property type="match status" value="1"/>
</dbReference>
<dbReference type="CDD" id="cd08999">
    <property type="entry name" value="GH43_ABN-like"/>
    <property type="match status" value="1"/>
</dbReference>
<evidence type="ECO:0000256" key="4">
    <source>
        <dbReference type="ARBA" id="ARBA00023295"/>
    </source>
</evidence>
<feature type="chain" id="PRO_5021888245" evidence="8">
    <location>
        <begin position="30"/>
        <end position="348"/>
    </location>
</feature>
<feature type="signal peptide" evidence="8">
    <location>
        <begin position="1"/>
        <end position="29"/>
    </location>
</feature>
<comment type="pathway">
    <text evidence="1">Glycan metabolism; L-arabinan degradation.</text>
</comment>
<dbReference type="Proteomes" id="UP000318055">
    <property type="component" value="Chromosome"/>
</dbReference>
<gene>
    <name evidence="9" type="ORF">FPZ54_13400</name>
</gene>
<name>A0A518RHJ2_9SPHN</name>
<dbReference type="EMBL" id="CP042239">
    <property type="protein sequence ID" value="QDX26905.1"/>
    <property type="molecule type" value="Genomic_DNA"/>
</dbReference>
<evidence type="ECO:0000256" key="2">
    <source>
        <dbReference type="ARBA" id="ARBA00009865"/>
    </source>
</evidence>
<evidence type="ECO:0000256" key="6">
    <source>
        <dbReference type="PIRSR" id="PIRSR606710-2"/>
    </source>
</evidence>
<organism evidence="9 10">
    <name type="scientific">Sphingomonas suaedae</name>
    <dbReference type="NCBI Taxonomy" id="2599297"/>
    <lineage>
        <taxon>Bacteria</taxon>
        <taxon>Pseudomonadati</taxon>
        <taxon>Pseudomonadota</taxon>
        <taxon>Alphaproteobacteria</taxon>
        <taxon>Sphingomonadales</taxon>
        <taxon>Sphingomonadaceae</taxon>
        <taxon>Sphingomonas</taxon>
    </lineage>
</organism>
<dbReference type="InterPro" id="IPR023296">
    <property type="entry name" value="Glyco_hydro_beta-prop_sf"/>
</dbReference>
<keyword evidence="8" id="KW-0732">Signal</keyword>
<reference evidence="9 10" key="1">
    <citation type="submission" date="2019-07" db="EMBL/GenBank/DDBJ databases">
        <title>Sphingomonas alkalisoli sp. nov., isolated from rhizosphere soil of Suaedae salsa.</title>
        <authorList>
            <person name="Zhang H."/>
            <person name="Xu L."/>
            <person name="Zhang J.-X."/>
            <person name="Sun J.-Q."/>
        </authorList>
    </citation>
    <scope>NUCLEOTIDE SEQUENCE [LARGE SCALE GENOMIC DNA]</scope>
    <source>
        <strain evidence="9 10">XS-10</strain>
    </source>
</reference>
<accession>A0A518RHJ2</accession>
<dbReference type="GO" id="GO:0004553">
    <property type="term" value="F:hydrolase activity, hydrolyzing O-glycosyl compounds"/>
    <property type="evidence" value="ECO:0007669"/>
    <property type="project" value="InterPro"/>
</dbReference>
<dbReference type="Gene3D" id="2.115.10.20">
    <property type="entry name" value="Glycosyl hydrolase domain, family 43"/>
    <property type="match status" value="1"/>
</dbReference>
<evidence type="ECO:0000313" key="10">
    <source>
        <dbReference type="Proteomes" id="UP000318055"/>
    </source>
</evidence>
<dbReference type="InterPro" id="IPR050727">
    <property type="entry name" value="GH43_arabinanases"/>
</dbReference>
<evidence type="ECO:0000256" key="7">
    <source>
        <dbReference type="RuleBase" id="RU361187"/>
    </source>
</evidence>
<evidence type="ECO:0000256" key="5">
    <source>
        <dbReference type="PIRSR" id="PIRSR606710-1"/>
    </source>
</evidence>
<dbReference type="GO" id="GO:0005975">
    <property type="term" value="P:carbohydrate metabolic process"/>
    <property type="evidence" value="ECO:0007669"/>
    <property type="project" value="InterPro"/>
</dbReference>
<proteinExistence type="inferred from homology"/>
<dbReference type="PANTHER" id="PTHR43301">
    <property type="entry name" value="ARABINAN ENDO-1,5-ALPHA-L-ARABINOSIDASE"/>
    <property type="match status" value="1"/>
</dbReference>
<evidence type="ECO:0000256" key="1">
    <source>
        <dbReference type="ARBA" id="ARBA00004834"/>
    </source>
</evidence>
<dbReference type="AlphaFoldDB" id="A0A518RHJ2"/>
<comment type="similarity">
    <text evidence="2 7">Belongs to the glycosyl hydrolase 43 family.</text>
</comment>
<dbReference type="Pfam" id="PF04616">
    <property type="entry name" value="Glyco_hydro_43"/>
    <property type="match status" value="1"/>
</dbReference>
<feature type="active site" description="Proton acceptor" evidence="5">
    <location>
        <position position="43"/>
    </location>
</feature>
<dbReference type="InterPro" id="IPR006710">
    <property type="entry name" value="Glyco_hydro_43"/>
</dbReference>
<keyword evidence="3 7" id="KW-0378">Hydrolase</keyword>
<evidence type="ECO:0000256" key="3">
    <source>
        <dbReference type="ARBA" id="ARBA00022801"/>
    </source>
</evidence>
<evidence type="ECO:0000256" key="8">
    <source>
        <dbReference type="SAM" id="SignalP"/>
    </source>
</evidence>
<sequence>MKAFLSCCAAIGSIAASATLLTLGAPAKAQTYTNPILDENVPDPATLRVGGTLYVYATGAKTGSSNPAKYIQMTKSTDLINWTPTTTVLILPSWATGDTWAPDVIKDPSVANRYVMYFSAKGNQAHANVPDNADKCIGVAVASSPDGPFTAQPAPLLCGSGGREIDPMAFYDNNESKWFLFWGSSSTVPMSRRALSANLLTFAAGSTTANVISAIPGDPYSSLVEAAWLLDRGAYRYLFMSGKHCCMGDDDYAVTVARKSLSNLSGPWVRYTGGQNGAILRRNVTWQAPGHNAVFVDGAGHHWMVYHARRPNAPNKRVLMMDRITWQNGWPRIANDSPSTGAVAAPVP</sequence>
<dbReference type="OrthoDB" id="9760116at2"/>